<evidence type="ECO:0000256" key="3">
    <source>
        <dbReference type="ARBA" id="ARBA00023125"/>
    </source>
</evidence>
<keyword evidence="3" id="KW-0238">DNA-binding</keyword>
<dbReference type="GO" id="GO:0015074">
    <property type="term" value="P:DNA integration"/>
    <property type="evidence" value="ECO:0007669"/>
    <property type="project" value="UniProtKB-KW"/>
</dbReference>
<keyword evidence="6" id="KW-1160">Virus entry into host cell</keyword>
<dbReference type="PANTHER" id="PTHR30629:SF2">
    <property type="entry name" value="PROPHAGE INTEGRASE INTS-RELATED"/>
    <property type="match status" value="1"/>
</dbReference>
<dbReference type="CDD" id="cd01189">
    <property type="entry name" value="INT_ICEBs1_C_like"/>
    <property type="match status" value="1"/>
</dbReference>
<feature type="domain" description="Tyr recombinase" evidence="7">
    <location>
        <begin position="171"/>
        <end position="374"/>
    </location>
</feature>
<dbReference type="InterPro" id="IPR028259">
    <property type="entry name" value="AP2-like_int_N"/>
</dbReference>
<dbReference type="InterPro" id="IPR010998">
    <property type="entry name" value="Integrase_recombinase_N"/>
</dbReference>
<evidence type="ECO:0000256" key="2">
    <source>
        <dbReference type="ARBA" id="ARBA00022908"/>
    </source>
</evidence>
<dbReference type="GO" id="GO:0006310">
    <property type="term" value="P:DNA recombination"/>
    <property type="evidence" value="ECO:0007669"/>
    <property type="project" value="UniProtKB-KW"/>
</dbReference>
<evidence type="ECO:0000256" key="4">
    <source>
        <dbReference type="ARBA" id="ARBA00023172"/>
    </source>
</evidence>
<dbReference type="Pfam" id="PF14657">
    <property type="entry name" value="Arm-DNA-bind_4"/>
    <property type="match status" value="1"/>
</dbReference>
<keyword evidence="2" id="KW-0229">DNA integration</keyword>
<dbReference type="InterPro" id="IPR002104">
    <property type="entry name" value="Integrase_catalytic"/>
</dbReference>
<dbReference type="PROSITE" id="PS51898">
    <property type="entry name" value="TYR_RECOMBINASE"/>
    <property type="match status" value="1"/>
</dbReference>
<dbReference type="InterPro" id="IPR011010">
    <property type="entry name" value="DNA_brk_join_enz"/>
</dbReference>
<organism evidence="8">
    <name type="scientific">bioreactor metagenome</name>
    <dbReference type="NCBI Taxonomy" id="1076179"/>
    <lineage>
        <taxon>unclassified sequences</taxon>
        <taxon>metagenomes</taxon>
        <taxon>ecological metagenomes</taxon>
    </lineage>
</organism>
<reference evidence="8" key="1">
    <citation type="submission" date="2019-08" db="EMBL/GenBank/DDBJ databases">
        <authorList>
            <person name="Kucharzyk K."/>
            <person name="Murdoch R.W."/>
            <person name="Higgins S."/>
            <person name="Loffler F."/>
        </authorList>
    </citation>
    <scope>NUCLEOTIDE SEQUENCE</scope>
</reference>
<dbReference type="Gene3D" id="1.10.443.10">
    <property type="entry name" value="Intergrase catalytic core"/>
    <property type="match status" value="1"/>
</dbReference>
<dbReference type="InterPro" id="IPR013762">
    <property type="entry name" value="Integrase-like_cat_sf"/>
</dbReference>
<dbReference type="EMBL" id="VSSQ01022007">
    <property type="protein sequence ID" value="MPM67995.1"/>
    <property type="molecule type" value="Genomic_DNA"/>
</dbReference>
<dbReference type="InterPro" id="IPR050808">
    <property type="entry name" value="Phage_Integrase"/>
</dbReference>
<dbReference type="PANTHER" id="PTHR30629">
    <property type="entry name" value="PROPHAGE INTEGRASE"/>
    <property type="match status" value="1"/>
</dbReference>
<comment type="similarity">
    <text evidence="1">Belongs to the 'phage' integrase family.</text>
</comment>
<keyword evidence="4" id="KW-0233">DNA recombination</keyword>
<evidence type="ECO:0000256" key="1">
    <source>
        <dbReference type="ARBA" id="ARBA00008857"/>
    </source>
</evidence>
<evidence type="ECO:0000259" key="7">
    <source>
        <dbReference type="PROSITE" id="PS51898"/>
    </source>
</evidence>
<protein>
    <submittedName>
        <fullName evidence="8">Tyrosine recombinase XerC</fullName>
    </submittedName>
</protein>
<dbReference type="GO" id="GO:0075713">
    <property type="term" value="P:establishment of integrated proviral latency"/>
    <property type="evidence" value="ECO:0007669"/>
    <property type="project" value="UniProtKB-KW"/>
</dbReference>
<evidence type="ECO:0000256" key="6">
    <source>
        <dbReference type="ARBA" id="ARBA00023296"/>
    </source>
</evidence>
<comment type="caution">
    <text evidence="8">The sequence shown here is derived from an EMBL/GenBank/DDBJ whole genome shotgun (WGS) entry which is preliminary data.</text>
</comment>
<accession>A0A645BRP4</accession>
<dbReference type="Pfam" id="PF14659">
    <property type="entry name" value="Phage_int_SAM_3"/>
    <property type="match status" value="1"/>
</dbReference>
<sequence length="382" mass="44607">MIKEYKKKDGSKAYLVQVYLGIDPVTGQKKSTTRRGFATKKEAEVMEARLKVSSADGTHTTQKKRRYRFSEIYELWLQQHEREVKSGSYGTTKRYAELHVLPYFGNLFIEKIDVAFCQKILNKWTDHFKSAKYPKRIVSETLNYALLMGIIDTNPMKLLKLPRQKKEQSMQQENYLDSEELKYFLECCEDYGNEKFTTFFRLLAFTGCRRGEALALTWGDINFKSKRIIISKTQTVDKDGVAIVSTPKTFESYREISVDKKTADMLMAWRSAQRKLYFKRGINTSSKEQLVFTTYPENKLYNGPTVNDWLNTLERKYKLKHITIHGFRHTHCSLLFEAGTPIQVVKERLGHSNINTTMNIYTHVTKKAEDNAAEKFAERFNF</sequence>
<keyword evidence="5" id="KW-1179">Viral genome integration</keyword>
<dbReference type="GO" id="GO:0046718">
    <property type="term" value="P:symbiont entry into host cell"/>
    <property type="evidence" value="ECO:0007669"/>
    <property type="project" value="UniProtKB-KW"/>
</dbReference>
<dbReference type="Gene3D" id="1.10.150.130">
    <property type="match status" value="1"/>
</dbReference>
<gene>
    <name evidence="8" type="primary">xerC_181</name>
    <name evidence="8" type="ORF">SDC9_114921</name>
</gene>
<dbReference type="SUPFAM" id="SSF56349">
    <property type="entry name" value="DNA breaking-rejoining enzymes"/>
    <property type="match status" value="1"/>
</dbReference>
<dbReference type="Pfam" id="PF00589">
    <property type="entry name" value="Phage_integrase"/>
    <property type="match status" value="1"/>
</dbReference>
<proteinExistence type="inferred from homology"/>
<dbReference type="InterPro" id="IPR004107">
    <property type="entry name" value="Integrase_SAM-like_N"/>
</dbReference>
<dbReference type="GO" id="GO:0044826">
    <property type="term" value="P:viral genome integration into host DNA"/>
    <property type="evidence" value="ECO:0007669"/>
    <property type="project" value="UniProtKB-KW"/>
</dbReference>
<name>A0A645BRP4_9ZZZZ</name>
<dbReference type="GO" id="GO:0003677">
    <property type="term" value="F:DNA binding"/>
    <property type="evidence" value="ECO:0007669"/>
    <property type="project" value="UniProtKB-KW"/>
</dbReference>
<evidence type="ECO:0000313" key="8">
    <source>
        <dbReference type="EMBL" id="MPM67995.1"/>
    </source>
</evidence>
<evidence type="ECO:0000256" key="5">
    <source>
        <dbReference type="ARBA" id="ARBA00023195"/>
    </source>
</evidence>
<dbReference type="AlphaFoldDB" id="A0A645BRP4"/>